<dbReference type="PANTHER" id="PTHR33317:SF4">
    <property type="entry name" value="POLYNUCLEOTIDYL TRANSFERASE, RIBONUCLEASE H-LIKE SUPERFAMILY PROTEIN"/>
    <property type="match status" value="1"/>
</dbReference>
<protein>
    <submittedName>
        <fullName evidence="6">Unannotated protein</fullName>
    </submittedName>
</protein>
<evidence type="ECO:0000256" key="2">
    <source>
        <dbReference type="ARBA" id="ARBA00022517"/>
    </source>
</evidence>
<keyword evidence="1" id="KW-0963">Cytoplasm</keyword>
<dbReference type="PANTHER" id="PTHR33317">
    <property type="entry name" value="POLYNUCLEOTIDYL TRANSFERASE, RIBONUCLEASE H-LIKE SUPERFAMILY PROTEIN"/>
    <property type="match status" value="1"/>
</dbReference>
<dbReference type="GO" id="GO:0000967">
    <property type="term" value="P:rRNA 5'-end processing"/>
    <property type="evidence" value="ECO:0007669"/>
    <property type="project" value="TreeGrafter"/>
</dbReference>
<feature type="domain" description="YqgF/RNase H-like" evidence="5">
    <location>
        <begin position="4"/>
        <end position="103"/>
    </location>
</feature>
<dbReference type="InterPro" id="IPR037027">
    <property type="entry name" value="YqgF/RNaseH-like_dom_sf"/>
</dbReference>
<keyword evidence="2" id="KW-0690">Ribosome biogenesis</keyword>
<evidence type="ECO:0000256" key="3">
    <source>
        <dbReference type="ARBA" id="ARBA00022722"/>
    </source>
</evidence>
<dbReference type="InterPro" id="IPR005227">
    <property type="entry name" value="YqgF"/>
</dbReference>
<reference evidence="6" key="1">
    <citation type="submission" date="2020-05" db="EMBL/GenBank/DDBJ databases">
        <authorList>
            <person name="Chiriac C."/>
            <person name="Salcher M."/>
            <person name="Ghai R."/>
            <person name="Kavagutti S V."/>
        </authorList>
    </citation>
    <scope>NUCLEOTIDE SEQUENCE</scope>
</reference>
<evidence type="ECO:0000259" key="5">
    <source>
        <dbReference type="SMART" id="SM00732"/>
    </source>
</evidence>
<dbReference type="GO" id="GO:0005829">
    <property type="term" value="C:cytosol"/>
    <property type="evidence" value="ECO:0007669"/>
    <property type="project" value="TreeGrafter"/>
</dbReference>
<dbReference type="InterPro" id="IPR006641">
    <property type="entry name" value="YqgF/RNaseH-like_dom"/>
</dbReference>
<evidence type="ECO:0000313" key="8">
    <source>
        <dbReference type="EMBL" id="CAB4978162.1"/>
    </source>
</evidence>
<evidence type="ECO:0000256" key="4">
    <source>
        <dbReference type="ARBA" id="ARBA00022801"/>
    </source>
</evidence>
<accession>A0A6J6WCQ9</accession>
<dbReference type="NCBIfam" id="TIGR00250">
    <property type="entry name" value="RNAse_H_YqgF"/>
    <property type="match status" value="1"/>
</dbReference>
<keyword evidence="3" id="KW-0540">Nuclease</keyword>
<dbReference type="CDD" id="cd16964">
    <property type="entry name" value="YqgF"/>
    <property type="match status" value="1"/>
</dbReference>
<organism evidence="6">
    <name type="scientific">freshwater metagenome</name>
    <dbReference type="NCBI Taxonomy" id="449393"/>
    <lineage>
        <taxon>unclassified sequences</taxon>
        <taxon>metagenomes</taxon>
        <taxon>ecological metagenomes</taxon>
    </lineage>
</organism>
<keyword evidence="4" id="KW-0378">Hydrolase</keyword>
<evidence type="ECO:0000256" key="1">
    <source>
        <dbReference type="ARBA" id="ARBA00022490"/>
    </source>
</evidence>
<dbReference type="EMBL" id="CAFBMN010000008">
    <property type="protein sequence ID" value="CAB4898477.1"/>
    <property type="molecule type" value="Genomic_DNA"/>
</dbReference>
<dbReference type="GO" id="GO:0016787">
    <property type="term" value="F:hydrolase activity"/>
    <property type="evidence" value="ECO:0007669"/>
    <property type="project" value="UniProtKB-KW"/>
</dbReference>
<evidence type="ECO:0000313" key="7">
    <source>
        <dbReference type="EMBL" id="CAB4898477.1"/>
    </source>
</evidence>
<dbReference type="EMBL" id="CAFBPP010000001">
    <property type="protein sequence ID" value="CAB5007214.1"/>
    <property type="molecule type" value="Genomic_DNA"/>
</dbReference>
<name>A0A6J6WCQ9_9ZZZZ</name>
<evidence type="ECO:0000313" key="6">
    <source>
        <dbReference type="EMBL" id="CAB4780237.1"/>
    </source>
</evidence>
<gene>
    <name evidence="6" type="ORF">UFOPK2967_00238</name>
    <name evidence="7" type="ORF">UFOPK3587_00332</name>
    <name evidence="8" type="ORF">UFOPK3984_00219</name>
    <name evidence="9" type="ORF">UFOPK4114_00029</name>
</gene>
<dbReference type="EMBL" id="CAFBOP010000004">
    <property type="protein sequence ID" value="CAB4978162.1"/>
    <property type="molecule type" value="Genomic_DNA"/>
</dbReference>
<dbReference type="GO" id="GO:0004518">
    <property type="term" value="F:nuclease activity"/>
    <property type="evidence" value="ECO:0007669"/>
    <property type="project" value="UniProtKB-KW"/>
</dbReference>
<dbReference type="EMBL" id="CAFAAC010000007">
    <property type="protein sequence ID" value="CAB4780237.1"/>
    <property type="molecule type" value="Genomic_DNA"/>
</dbReference>
<dbReference type="AlphaFoldDB" id="A0A6J6WCQ9"/>
<dbReference type="InterPro" id="IPR012337">
    <property type="entry name" value="RNaseH-like_sf"/>
</dbReference>
<dbReference type="Pfam" id="PF03652">
    <property type="entry name" value="RuvX"/>
    <property type="match status" value="1"/>
</dbReference>
<sequence>MLKGRRLAFDFGTVRIGVAVSDLEAIIASPVATLNAQSPEMWILIAGIIEEYSPVTIYIGNPLHLSGQSSASSTNSEIFAREMEERFNIPTTLIDERLSTVMAGAQLKASGKNSKQARKEIDQIAAVGILEQGLAIERQAEGRT</sequence>
<dbReference type="Gene3D" id="3.30.420.140">
    <property type="entry name" value="YqgF/RNase H-like domain"/>
    <property type="match status" value="1"/>
</dbReference>
<dbReference type="SUPFAM" id="SSF53098">
    <property type="entry name" value="Ribonuclease H-like"/>
    <property type="match status" value="1"/>
</dbReference>
<proteinExistence type="inferred from homology"/>
<dbReference type="SMART" id="SM00732">
    <property type="entry name" value="YqgFc"/>
    <property type="match status" value="1"/>
</dbReference>
<dbReference type="HAMAP" id="MF_00651">
    <property type="entry name" value="Nuclease_YqgF"/>
    <property type="match status" value="1"/>
</dbReference>
<evidence type="ECO:0000313" key="9">
    <source>
        <dbReference type="EMBL" id="CAB5007214.1"/>
    </source>
</evidence>